<evidence type="ECO:0000256" key="1">
    <source>
        <dbReference type="ARBA" id="ARBA00005417"/>
    </source>
</evidence>
<dbReference type="Proteomes" id="UP000886757">
    <property type="component" value="Unassembled WGS sequence"/>
</dbReference>
<reference evidence="4" key="1">
    <citation type="submission" date="2020-10" db="EMBL/GenBank/DDBJ databases">
        <authorList>
            <person name="Gilroy R."/>
        </authorList>
    </citation>
    <scope>NUCLEOTIDE SEQUENCE</scope>
    <source>
        <strain evidence="4">ChiSjej4B22-8148</strain>
    </source>
</reference>
<dbReference type="GO" id="GO:0005524">
    <property type="term" value="F:ATP binding"/>
    <property type="evidence" value="ECO:0007669"/>
    <property type="project" value="InterPro"/>
</dbReference>
<evidence type="ECO:0000256" key="2">
    <source>
        <dbReference type="ARBA" id="ARBA00022448"/>
    </source>
</evidence>
<reference evidence="4" key="2">
    <citation type="journal article" date="2021" name="PeerJ">
        <title>Extensive microbial diversity within the chicken gut microbiome revealed by metagenomics and culture.</title>
        <authorList>
            <person name="Gilroy R."/>
            <person name="Ravi A."/>
            <person name="Getino M."/>
            <person name="Pursley I."/>
            <person name="Horton D.L."/>
            <person name="Alikhan N.F."/>
            <person name="Baker D."/>
            <person name="Gharbi K."/>
            <person name="Hall N."/>
            <person name="Watson M."/>
            <person name="Adriaenssens E.M."/>
            <person name="Foster-Nyarko E."/>
            <person name="Jarju S."/>
            <person name="Secka A."/>
            <person name="Antonio M."/>
            <person name="Oren A."/>
            <person name="Chaudhuri R.R."/>
            <person name="La Ragione R."/>
            <person name="Hildebrand F."/>
            <person name="Pallen M.J."/>
        </authorList>
    </citation>
    <scope>NUCLEOTIDE SEQUENCE</scope>
    <source>
        <strain evidence="4">ChiSjej4B22-8148</strain>
    </source>
</reference>
<dbReference type="PANTHER" id="PTHR43335:SF4">
    <property type="entry name" value="ABC TRANSPORTER, ATP-BINDING PROTEIN"/>
    <property type="match status" value="1"/>
</dbReference>
<dbReference type="EMBL" id="DVGK01000043">
    <property type="protein sequence ID" value="HIR12965.1"/>
    <property type="molecule type" value="Genomic_DNA"/>
</dbReference>
<comment type="caution">
    <text evidence="4">The sequence shown here is derived from an EMBL/GenBank/DDBJ whole genome shotgun (WGS) entry which is preliminary data.</text>
</comment>
<sequence>MEETGLDWKSKKRVGKYSLGMKQRLGIAQAIMEDPKILLLASHIKEDLEVLCDEVYEIQACRLHRVVFGRINTGVQTASDHPGSGLFLSFSDQYRSY</sequence>
<name>A0A9D1AA98_9FIRM</name>
<proteinExistence type="inferred from homology"/>
<accession>A0A9D1AA98</accession>
<comment type="similarity">
    <text evidence="1">Belongs to the ABC transporter superfamily.</text>
</comment>
<dbReference type="InterPro" id="IPR027417">
    <property type="entry name" value="P-loop_NTPase"/>
</dbReference>
<evidence type="ECO:0000313" key="5">
    <source>
        <dbReference type="Proteomes" id="UP000886757"/>
    </source>
</evidence>
<evidence type="ECO:0000259" key="3">
    <source>
        <dbReference type="Pfam" id="PF00005"/>
    </source>
</evidence>
<feature type="domain" description="ABC transporter" evidence="3">
    <location>
        <begin position="4"/>
        <end position="40"/>
    </location>
</feature>
<dbReference type="Gene3D" id="3.40.50.300">
    <property type="entry name" value="P-loop containing nucleotide triphosphate hydrolases"/>
    <property type="match status" value="1"/>
</dbReference>
<dbReference type="InterPro" id="IPR003439">
    <property type="entry name" value="ABC_transporter-like_ATP-bd"/>
</dbReference>
<gene>
    <name evidence="4" type="ORF">IAB31_03465</name>
</gene>
<dbReference type="PANTHER" id="PTHR43335">
    <property type="entry name" value="ABC TRANSPORTER, ATP-BINDING PROTEIN"/>
    <property type="match status" value="1"/>
</dbReference>
<dbReference type="Pfam" id="PF00005">
    <property type="entry name" value="ABC_tran"/>
    <property type="match status" value="1"/>
</dbReference>
<evidence type="ECO:0000313" key="4">
    <source>
        <dbReference type="EMBL" id="HIR12965.1"/>
    </source>
</evidence>
<protein>
    <recommendedName>
        <fullName evidence="3">ABC transporter domain-containing protein</fullName>
    </recommendedName>
</protein>
<dbReference type="SUPFAM" id="SSF52540">
    <property type="entry name" value="P-loop containing nucleoside triphosphate hydrolases"/>
    <property type="match status" value="1"/>
</dbReference>
<organism evidence="4 5">
    <name type="scientific">Candidatus Choladousia intestinavium</name>
    <dbReference type="NCBI Taxonomy" id="2840727"/>
    <lineage>
        <taxon>Bacteria</taxon>
        <taxon>Bacillati</taxon>
        <taxon>Bacillota</taxon>
        <taxon>Clostridia</taxon>
        <taxon>Lachnospirales</taxon>
        <taxon>Lachnospiraceae</taxon>
        <taxon>Lachnospiraceae incertae sedis</taxon>
        <taxon>Candidatus Choladousia</taxon>
    </lineage>
</organism>
<dbReference type="AlphaFoldDB" id="A0A9D1AA98"/>
<keyword evidence="2" id="KW-0813">Transport</keyword>
<dbReference type="GO" id="GO:0016887">
    <property type="term" value="F:ATP hydrolysis activity"/>
    <property type="evidence" value="ECO:0007669"/>
    <property type="project" value="InterPro"/>
</dbReference>